<dbReference type="AlphaFoldDB" id="I0YI98"/>
<sequence>MISFSAVLLQLVAIALVHAHDTGKPFVTVVRTDGFGAQLQERITCLVKSRVTPGLSYIHTPMKNLDHLRSASWRVFQDLEDFVNLGEGELRPEDVLADQIKILEGCAGFVNANIGLLELFKGELCLKQQSNKECPQQRIQHFHLDSGNPRKLSVHVHVRRGDVQRDNNFKWLDMSHYLKIVQKVSEAAKLVDMSAEIHVYSQGNTSEFTQLVEKYEATLHLDVEMMASWKAMTEADVLIMSRSSFSYTAALYNQAGIIIYSDMRPSEPLPSWLEDSASVNAIAMRLQHFKVLRRLGGLT</sequence>
<dbReference type="eggNOG" id="KOG2389">
    <property type="taxonomic scope" value="Eukaryota"/>
</dbReference>
<dbReference type="KEGG" id="csl:COCSUDRAFT_55040"/>
<gene>
    <name evidence="2" type="ORF">COCSUDRAFT_55040</name>
</gene>
<evidence type="ECO:0000313" key="2">
    <source>
        <dbReference type="EMBL" id="EIE18117.1"/>
    </source>
</evidence>
<protein>
    <recommendedName>
        <fullName evidence="4">O-fucosyltransferase family protein</fullName>
    </recommendedName>
</protein>
<feature type="signal peptide" evidence="1">
    <location>
        <begin position="1"/>
        <end position="19"/>
    </location>
</feature>
<dbReference type="Proteomes" id="UP000007264">
    <property type="component" value="Unassembled WGS sequence"/>
</dbReference>
<comment type="caution">
    <text evidence="2">The sequence shown here is derived from an EMBL/GenBank/DDBJ whole genome shotgun (WGS) entry which is preliminary data.</text>
</comment>
<evidence type="ECO:0008006" key="4">
    <source>
        <dbReference type="Google" id="ProtNLM"/>
    </source>
</evidence>
<proteinExistence type="predicted"/>
<dbReference type="OrthoDB" id="416448at2759"/>
<keyword evidence="3" id="KW-1185">Reference proteome</keyword>
<feature type="chain" id="PRO_5003637014" description="O-fucosyltransferase family protein" evidence="1">
    <location>
        <begin position="20"/>
        <end position="299"/>
    </location>
</feature>
<evidence type="ECO:0000313" key="3">
    <source>
        <dbReference type="Proteomes" id="UP000007264"/>
    </source>
</evidence>
<dbReference type="RefSeq" id="XP_005642661.1">
    <property type="nucleotide sequence ID" value="XM_005642604.1"/>
</dbReference>
<name>I0YI98_COCSC</name>
<reference evidence="2 3" key="1">
    <citation type="journal article" date="2012" name="Genome Biol.">
        <title>The genome of the polar eukaryotic microalga coccomyxa subellipsoidea reveals traits of cold adaptation.</title>
        <authorList>
            <person name="Blanc G."/>
            <person name="Agarkova I."/>
            <person name="Grimwood J."/>
            <person name="Kuo A."/>
            <person name="Brueggeman A."/>
            <person name="Dunigan D."/>
            <person name="Gurnon J."/>
            <person name="Ladunga I."/>
            <person name="Lindquist E."/>
            <person name="Lucas S."/>
            <person name="Pangilinan J."/>
            <person name="Proschold T."/>
            <person name="Salamov A."/>
            <person name="Schmutz J."/>
            <person name="Weeks D."/>
            <person name="Yamada T."/>
            <person name="Claverie J.M."/>
            <person name="Grigoriev I."/>
            <person name="Van Etten J."/>
            <person name="Lomsadze A."/>
            <person name="Borodovsky M."/>
        </authorList>
    </citation>
    <scope>NUCLEOTIDE SEQUENCE [LARGE SCALE GENOMIC DNA]</scope>
    <source>
        <strain evidence="2 3">C-169</strain>
    </source>
</reference>
<evidence type="ECO:0000256" key="1">
    <source>
        <dbReference type="SAM" id="SignalP"/>
    </source>
</evidence>
<organism evidence="2 3">
    <name type="scientific">Coccomyxa subellipsoidea (strain C-169)</name>
    <name type="common">Green microalga</name>
    <dbReference type="NCBI Taxonomy" id="574566"/>
    <lineage>
        <taxon>Eukaryota</taxon>
        <taxon>Viridiplantae</taxon>
        <taxon>Chlorophyta</taxon>
        <taxon>core chlorophytes</taxon>
        <taxon>Trebouxiophyceae</taxon>
        <taxon>Trebouxiophyceae incertae sedis</taxon>
        <taxon>Coccomyxaceae</taxon>
        <taxon>Coccomyxa</taxon>
        <taxon>Coccomyxa subellipsoidea</taxon>
    </lineage>
</organism>
<dbReference type="EMBL" id="AGSI01000027">
    <property type="protein sequence ID" value="EIE18117.1"/>
    <property type="molecule type" value="Genomic_DNA"/>
</dbReference>
<accession>I0YI98</accession>
<keyword evidence="1" id="KW-0732">Signal</keyword>
<dbReference type="GeneID" id="17036073"/>